<comment type="caution">
    <text evidence="3">The sequence shown here is derived from an EMBL/GenBank/DDBJ whole genome shotgun (WGS) entry which is preliminary data.</text>
</comment>
<dbReference type="PANTHER" id="PTHR30006">
    <property type="entry name" value="THIAMINE-BINDING PERIPLASMIC PROTEIN-RELATED"/>
    <property type="match status" value="1"/>
</dbReference>
<dbReference type="AlphaFoldDB" id="A0A2S7FAS7"/>
<protein>
    <submittedName>
        <fullName evidence="3">ABC transporter substrate-binding protein</fullName>
    </submittedName>
</protein>
<evidence type="ECO:0000256" key="1">
    <source>
        <dbReference type="ARBA" id="ARBA00022729"/>
    </source>
</evidence>
<dbReference type="PANTHER" id="PTHR30006:SF2">
    <property type="entry name" value="ABC TRANSPORTER SUBSTRATE-BINDING PROTEIN"/>
    <property type="match status" value="1"/>
</dbReference>
<reference evidence="3 4" key="1">
    <citation type="submission" date="2016-01" db="EMBL/GenBank/DDBJ databases">
        <title>Characterization of the Clostridium difficile lineages that are prevalent in Hong Kong and China.</title>
        <authorList>
            <person name="Kwok J.S.-L."/>
            <person name="Lam W.-Y."/>
            <person name="Ip M."/>
            <person name="Chan T.-F."/>
            <person name="Hawkey P.M."/>
            <person name="Tsui S.K.-W."/>
        </authorList>
    </citation>
    <scope>NUCLEOTIDE SEQUENCE [LARGE SCALE GENOMIC DNA]</scope>
    <source>
        <strain evidence="3 4">300064</strain>
    </source>
</reference>
<dbReference type="GO" id="GO:0030288">
    <property type="term" value="C:outer membrane-bounded periplasmic space"/>
    <property type="evidence" value="ECO:0007669"/>
    <property type="project" value="TreeGrafter"/>
</dbReference>
<dbReference type="PIRSF" id="PIRSF002825">
    <property type="entry name" value="CfbpA"/>
    <property type="match status" value="1"/>
</dbReference>
<accession>A0A2S7FAS7</accession>
<sequence>MKITKTVYCVFLIIMCLNMLACNDKKENITFNNGYPNLKGKHIVVYVASRDEVGSAILELFKEKTGCTYEYLKMSTQESLSRIESERKDPKADIFLGGTCDVHVLMKKENLSEKYISENYDSIPEKYKDREGYWIGFEVSPLSIAINSDRWEKEFANKGIAMPKTYEDLLNPIYKGEIVIADPNTSGTAYTMLASIIQSMGEDKAKEFLKKMKDNVGEFTTNGYTPVQKVATGEYLIGINFLSDQLLIKDSGFNIVTNVPKNSGWNIDAISKIKNGPNGDIGKYFIDFCTTKEVEETLNNISFAMLTRQDTRDIGGIKLNQLDIYNDYNFVKASNDREWLINMWNNLN</sequence>
<feature type="signal peptide" evidence="2">
    <location>
        <begin position="1"/>
        <end position="21"/>
    </location>
</feature>
<dbReference type="GO" id="GO:0030976">
    <property type="term" value="F:thiamine pyrophosphate binding"/>
    <property type="evidence" value="ECO:0007669"/>
    <property type="project" value="TreeGrafter"/>
</dbReference>
<dbReference type="InterPro" id="IPR026045">
    <property type="entry name" value="Ferric-bd"/>
</dbReference>
<evidence type="ECO:0000313" key="4">
    <source>
        <dbReference type="Proteomes" id="UP000238081"/>
    </source>
</evidence>
<dbReference type="CDD" id="cd13544">
    <property type="entry name" value="PBP2_Fbp_like_1"/>
    <property type="match status" value="1"/>
</dbReference>
<keyword evidence="1 2" id="KW-0732">Signal</keyword>
<dbReference type="Proteomes" id="UP000238081">
    <property type="component" value="Unassembled WGS sequence"/>
</dbReference>
<dbReference type="EMBL" id="LRDH01000104">
    <property type="protein sequence ID" value="PPV14951.1"/>
    <property type="molecule type" value="Genomic_DNA"/>
</dbReference>
<proteinExistence type="predicted"/>
<dbReference type="GO" id="GO:0030975">
    <property type="term" value="F:thiamine binding"/>
    <property type="evidence" value="ECO:0007669"/>
    <property type="project" value="TreeGrafter"/>
</dbReference>
<feature type="chain" id="PRO_5039123291" evidence="2">
    <location>
        <begin position="22"/>
        <end position="348"/>
    </location>
</feature>
<dbReference type="SUPFAM" id="SSF53850">
    <property type="entry name" value="Periplasmic binding protein-like II"/>
    <property type="match status" value="1"/>
</dbReference>
<gene>
    <name evidence="3" type="ORF">AWN73_13245</name>
</gene>
<name>A0A2S7FAS7_CLOBU</name>
<evidence type="ECO:0000313" key="3">
    <source>
        <dbReference type="EMBL" id="PPV14951.1"/>
    </source>
</evidence>
<dbReference type="Gene3D" id="3.40.190.10">
    <property type="entry name" value="Periplasmic binding protein-like II"/>
    <property type="match status" value="2"/>
</dbReference>
<evidence type="ECO:0000256" key="2">
    <source>
        <dbReference type="SAM" id="SignalP"/>
    </source>
</evidence>
<organism evidence="3 4">
    <name type="scientific">Clostridium butyricum</name>
    <dbReference type="NCBI Taxonomy" id="1492"/>
    <lineage>
        <taxon>Bacteria</taxon>
        <taxon>Bacillati</taxon>
        <taxon>Bacillota</taxon>
        <taxon>Clostridia</taxon>
        <taxon>Eubacteriales</taxon>
        <taxon>Clostridiaceae</taxon>
        <taxon>Clostridium</taxon>
    </lineage>
</organism>
<dbReference type="GO" id="GO:0015888">
    <property type="term" value="P:thiamine transport"/>
    <property type="evidence" value="ECO:0007669"/>
    <property type="project" value="TreeGrafter"/>
</dbReference>
<dbReference type="RefSeq" id="WP_043666199.1">
    <property type="nucleotide sequence ID" value="NZ_CANCWB010000006.1"/>
</dbReference>
<dbReference type="Pfam" id="PF13343">
    <property type="entry name" value="SBP_bac_6"/>
    <property type="match status" value="1"/>
</dbReference>